<reference evidence="2 3" key="1">
    <citation type="submission" date="2011-03" db="EMBL/GenBank/DDBJ databases">
        <authorList>
            <person name="Muzny D."/>
            <person name="Qin X."/>
            <person name="Deng J."/>
            <person name="Jiang H."/>
            <person name="Liu Y."/>
            <person name="Qu J."/>
            <person name="Song X.-Z."/>
            <person name="Zhang L."/>
            <person name="Thornton R."/>
            <person name="Coyle M."/>
            <person name="Francisco L."/>
            <person name="Jackson L."/>
            <person name="Javaid M."/>
            <person name="Korchina V."/>
            <person name="Kovar C."/>
            <person name="Mata R."/>
            <person name="Mathew T."/>
            <person name="Ngo R."/>
            <person name="Nguyen L."/>
            <person name="Nguyen N."/>
            <person name="Okwuonu G."/>
            <person name="Ongeri F."/>
            <person name="Pham C."/>
            <person name="Simmons D."/>
            <person name="Wilczek-Boney K."/>
            <person name="Hale W."/>
            <person name="Jakkamsetti A."/>
            <person name="Pham P."/>
            <person name="Ruth R."/>
            <person name="San Lucas F."/>
            <person name="Warren J."/>
            <person name="Zhang J."/>
            <person name="Zhao Z."/>
            <person name="Zhou C."/>
            <person name="Zhu D."/>
            <person name="Lee S."/>
            <person name="Bess C."/>
            <person name="Blankenburg K."/>
            <person name="Forbes L."/>
            <person name="Fu Q."/>
            <person name="Gubbala S."/>
            <person name="Hirani K."/>
            <person name="Jayaseelan J.C."/>
            <person name="Lara F."/>
            <person name="Munidasa M."/>
            <person name="Palculict T."/>
            <person name="Patil S."/>
            <person name="Pu L.-L."/>
            <person name="Saada N."/>
            <person name="Tang L."/>
            <person name="Weissenberger G."/>
            <person name="Zhu Y."/>
            <person name="Hemphill L."/>
            <person name="Shang Y."/>
            <person name="Youmans B."/>
            <person name="Ayvaz T."/>
            <person name="Ross M."/>
            <person name="Santibanez J."/>
            <person name="Aqrawi P."/>
            <person name="Gross S."/>
            <person name="Joshi V."/>
            <person name="Fowler G."/>
            <person name="Nazareth L."/>
            <person name="Reid J."/>
            <person name="Worley K."/>
            <person name="Petrosino J."/>
            <person name="Highlander S."/>
            <person name="Gibbs R."/>
        </authorList>
    </citation>
    <scope>NUCLEOTIDE SEQUENCE [LARGE SCALE GENOMIC DNA]</scope>
    <source>
        <strain evidence="2 3">SK1056</strain>
    </source>
</reference>
<proteinExistence type="predicted"/>
<dbReference type="HOGENOM" id="CLU_136251_1_0_9"/>
<feature type="signal peptide" evidence="1">
    <location>
        <begin position="1"/>
        <end position="21"/>
    </location>
</feature>
<dbReference type="RefSeq" id="WP_002922340.1">
    <property type="nucleotide sequence ID" value="NZ_GL890990.1"/>
</dbReference>
<evidence type="ECO:0000313" key="2">
    <source>
        <dbReference type="EMBL" id="EGJ37725.1"/>
    </source>
</evidence>
<comment type="caution">
    <text evidence="2">The sequence shown here is derived from an EMBL/GenBank/DDBJ whole genome shotgun (WGS) entry which is preliminary data.</text>
</comment>
<gene>
    <name evidence="2" type="ORF">HMPREF9393_1506</name>
</gene>
<accession>F3UD99</accession>
<evidence type="ECO:0000256" key="1">
    <source>
        <dbReference type="SAM" id="SignalP"/>
    </source>
</evidence>
<dbReference type="PROSITE" id="PS51257">
    <property type="entry name" value="PROKAR_LIPOPROTEIN"/>
    <property type="match status" value="1"/>
</dbReference>
<organism evidence="2 3">
    <name type="scientific">Streptococcus sanguinis SK1056</name>
    <dbReference type="NCBI Taxonomy" id="888820"/>
    <lineage>
        <taxon>Bacteria</taxon>
        <taxon>Bacillati</taxon>
        <taxon>Bacillota</taxon>
        <taxon>Bacilli</taxon>
        <taxon>Lactobacillales</taxon>
        <taxon>Streptococcaceae</taxon>
        <taxon>Streptococcus</taxon>
    </lineage>
</organism>
<dbReference type="Proteomes" id="UP000004171">
    <property type="component" value="Unassembled WGS sequence"/>
</dbReference>
<protein>
    <recommendedName>
        <fullName evidence="4">Lipoprotein</fullName>
    </recommendedName>
</protein>
<evidence type="ECO:0000313" key="3">
    <source>
        <dbReference type="Proteomes" id="UP000004171"/>
    </source>
</evidence>
<dbReference type="AlphaFoldDB" id="F3UD99"/>
<evidence type="ECO:0008006" key="4">
    <source>
        <dbReference type="Google" id="ProtNLM"/>
    </source>
</evidence>
<keyword evidence="1" id="KW-0732">Signal</keyword>
<feature type="chain" id="PRO_5038572471" description="Lipoprotein" evidence="1">
    <location>
        <begin position="22"/>
        <end position="112"/>
    </location>
</feature>
<dbReference type="EMBL" id="AFFL01000004">
    <property type="protein sequence ID" value="EGJ37725.1"/>
    <property type="molecule type" value="Genomic_DNA"/>
</dbReference>
<name>F3UD99_STRSA</name>
<dbReference type="PATRIC" id="fig|888820.3.peg.1474"/>
<sequence length="112" mass="12715">MKKLFTLLFLGIAALFLISCSKQDSLNGEYYWIDDVRNDLVLTIDNNKGTVNSDGGYSITLDMDKKTYKTSSGTTNDYTYKDGVFTANLTGVKRDYYKKVVKPIKSSEEIWI</sequence>